<gene>
    <name evidence="2" type="ORF">A4X13_0g2106</name>
</gene>
<dbReference type="AlphaFoldDB" id="A0A8T8TAI8"/>
<evidence type="ECO:0000256" key="1">
    <source>
        <dbReference type="SAM" id="MobiDB-lite"/>
    </source>
</evidence>
<name>A0A8T8TAI8_9BASI</name>
<accession>A0A8T8TAI8</accession>
<protein>
    <submittedName>
        <fullName evidence="2">Uncharacterized protein</fullName>
    </submittedName>
</protein>
<comment type="caution">
    <text evidence="2">The sequence shown here is derived from an EMBL/GenBank/DDBJ whole genome shotgun (WGS) entry which is preliminary data.</text>
</comment>
<organism evidence="2 3">
    <name type="scientific">Tilletia indica</name>
    <dbReference type="NCBI Taxonomy" id="43049"/>
    <lineage>
        <taxon>Eukaryota</taxon>
        <taxon>Fungi</taxon>
        <taxon>Dikarya</taxon>
        <taxon>Basidiomycota</taxon>
        <taxon>Ustilaginomycotina</taxon>
        <taxon>Exobasidiomycetes</taxon>
        <taxon>Tilletiales</taxon>
        <taxon>Tilletiaceae</taxon>
        <taxon>Tilletia</taxon>
    </lineage>
</organism>
<feature type="region of interest" description="Disordered" evidence="1">
    <location>
        <begin position="1"/>
        <end position="38"/>
    </location>
</feature>
<sequence>MSSSPGGPRTPKGTPARKVSVPFTHSSPSSLKAGGTGASLSAGTVKAQLLGRNDESTYHRKLRLLLQDHARARNMWLQLVSFDGIKAARSLSLAWEDVDNARATPVGDSKDQDSDTVKAEAVYAREKATAVALELAEAAREDLEIILAKIQSQSSRLVVFLDQARALLSESVKAKGSEFVVEQPLWGTWTMDRFVQSLAESTTPYVLSTAHLIHLAARLSFYARDPSAEKENTATSTDDTASGVPISASSLFETDDDSAADLSPLDTRRTGGPIEPERRRAIKAHSEAVQAWARLPYLDEGPGQFLDQICEVEVGRWTER</sequence>
<reference evidence="2" key="2">
    <citation type="journal article" date="2019" name="IMA Fungus">
        <title>Genome sequencing and comparison of five Tilletia species to identify candidate genes for the detection of regulated species infecting wheat.</title>
        <authorList>
            <person name="Nguyen H.D.T."/>
            <person name="Sultana T."/>
            <person name="Kesanakurti P."/>
            <person name="Hambleton S."/>
        </authorList>
    </citation>
    <scope>NUCLEOTIDE SEQUENCE</scope>
    <source>
        <strain evidence="2">DAOMC 236416</strain>
    </source>
</reference>
<keyword evidence="3" id="KW-1185">Reference proteome</keyword>
<reference evidence="2" key="1">
    <citation type="submission" date="2016-04" db="EMBL/GenBank/DDBJ databases">
        <authorList>
            <person name="Nguyen H.D."/>
            <person name="Samba Siva P."/>
            <person name="Cullis J."/>
            <person name="Levesque C.A."/>
            <person name="Hambleton S."/>
        </authorList>
    </citation>
    <scope>NUCLEOTIDE SEQUENCE</scope>
    <source>
        <strain evidence="2">DAOMC 236416</strain>
    </source>
</reference>
<dbReference type="Proteomes" id="UP000077521">
    <property type="component" value="Unassembled WGS sequence"/>
</dbReference>
<feature type="compositionally biased region" description="Low complexity" evidence="1">
    <location>
        <begin position="29"/>
        <end position="38"/>
    </location>
</feature>
<evidence type="ECO:0000313" key="2">
    <source>
        <dbReference type="EMBL" id="KAE8257810.1"/>
    </source>
</evidence>
<dbReference type="EMBL" id="LWDF02000095">
    <property type="protein sequence ID" value="KAE8257810.1"/>
    <property type="molecule type" value="Genomic_DNA"/>
</dbReference>
<proteinExistence type="predicted"/>
<feature type="region of interest" description="Disordered" evidence="1">
    <location>
        <begin position="256"/>
        <end position="278"/>
    </location>
</feature>
<evidence type="ECO:0000313" key="3">
    <source>
        <dbReference type="Proteomes" id="UP000077521"/>
    </source>
</evidence>